<feature type="compositionally biased region" description="Low complexity" evidence="4">
    <location>
        <begin position="1069"/>
        <end position="1078"/>
    </location>
</feature>
<feature type="domain" description="F-box" evidence="5">
    <location>
        <begin position="341"/>
        <end position="391"/>
    </location>
</feature>
<accession>A0A507FJ93</accession>
<feature type="region of interest" description="Disordered" evidence="4">
    <location>
        <begin position="216"/>
        <end position="261"/>
    </location>
</feature>
<feature type="repeat" description="WD" evidence="3">
    <location>
        <begin position="991"/>
        <end position="1030"/>
    </location>
</feature>
<feature type="repeat" description="WD" evidence="3">
    <location>
        <begin position="850"/>
        <end position="877"/>
    </location>
</feature>
<feature type="compositionally biased region" description="Acidic residues" evidence="4">
    <location>
        <begin position="1159"/>
        <end position="1171"/>
    </location>
</feature>
<feature type="compositionally biased region" description="Polar residues" evidence="4">
    <location>
        <begin position="1335"/>
        <end position="1344"/>
    </location>
</feature>
<dbReference type="CDD" id="cd09917">
    <property type="entry name" value="F-box_SF"/>
    <property type="match status" value="1"/>
</dbReference>
<feature type="region of interest" description="Disordered" evidence="4">
    <location>
        <begin position="529"/>
        <end position="568"/>
    </location>
</feature>
<feature type="compositionally biased region" description="Basic residues" evidence="4">
    <location>
        <begin position="1178"/>
        <end position="1190"/>
    </location>
</feature>
<proteinExistence type="predicted"/>
<dbReference type="PROSITE" id="PS00678">
    <property type="entry name" value="WD_REPEATS_1"/>
    <property type="match status" value="2"/>
</dbReference>
<dbReference type="GO" id="GO:0043130">
    <property type="term" value="F:ubiquitin binding"/>
    <property type="evidence" value="ECO:0007669"/>
    <property type="project" value="TreeGrafter"/>
</dbReference>
<dbReference type="PROSITE" id="PS50082">
    <property type="entry name" value="WD_REPEATS_2"/>
    <property type="match status" value="6"/>
</dbReference>
<organism evidence="6 7">
    <name type="scientific">Chytriomyces confervae</name>
    <dbReference type="NCBI Taxonomy" id="246404"/>
    <lineage>
        <taxon>Eukaryota</taxon>
        <taxon>Fungi</taxon>
        <taxon>Fungi incertae sedis</taxon>
        <taxon>Chytridiomycota</taxon>
        <taxon>Chytridiomycota incertae sedis</taxon>
        <taxon>Chytridiomycetes</taxon>
        <taxon>Chytridiales</taxon>
        <taxon>Chytriomycetaceae</taxon>
        <taxon>Chytriomyces</taxon>
    </lineage>
</organism>
<dbReference type="SMART" id="SM00320">
    <property type="entry name" value="WD40"/>
    <property type="match status" value="7"/>
</dbReference>
<dbReference type="GO" id="GO:0005634">
    <property type="term" value="C:nucleus"/>
    <property type="evidence" value="ECO:0007669"/>
    <property type="project" value="TreeGrafter"/>
</dbReference>
<reference evidence="6 7" key="1">
    <citation type="journal article" date="2019" name="Sci. Rep.">
        <title>Comparative genomics of chytrid fungi reveal insights into the obligate biotrophic and pathogenic lifestyle of Synchytrium endobioticum.</title>
        <authorList>
            <person name="van de Vossenberg B.T.L.H."/>
            <person name="Warris S."/>
            <person name="Nguyen H.D.T."/>
            <person name="van Gent-Pelzer M.P.E."/>
            <person name="Joly D.L."/>
            <person name="van de Geest H.C."/>
            <person name="Bonants P.J.M."/>
            <person name="Smith D.S."/>
            <person name="Levesque C.A."/>
            <person name="van der Lee T.A.J."/>
        </authorList>
    </citation>
    <scope>NUCLEOTIDE SEQUENCE [LARGE SCALE GENOMIC DNA]</scope>
    <source>
        <strain evidence="6 7">CBS 675.73</strain>
    </source>
</reference>
<dbReference type="PRINTS" id="PR00320">
    <property type="entry name" value="GPROTEINBRPT"/>
</dbReference>
<feature type="compositionally biased region" description="Gly residues" evidence="4">
    <location>
        <begin position="1208"/>
        <end position="1226"/>
    </location>
</feature>
<feature type="repeat" description="WD" evidence="3">
    <location>
        <begin position="949"/>
        <end position="990"/>
    </location>
</feature>
<feature type="region of interest" description="Disordered" evidence="4">
    <location>
        <begin position="129"/>
        <end position="152"/>
    </location>
</feature>
<dbReference type="SUPFAM" id="SSF50978">
    <property type="entry name" value="WD40 repeat-like"/>
    <property type="match status" value="1"/>
</dbReference>
<evidence type="ECO:0000313" key="6">
    <source>
        <dbReference type="EMBL" id="TPX76292.1"/>
    </source>
</evidence>
<dbReference type="STRING" id="246404.A0A507FJ93"/>
<dbReference type="InterPro" id="IPR001810">
    <property type="entry name" value="F-box_dom"/>
</dbReference>
<feature type="compositionally biased region" description="Polar residues" evidence="4">
    <location>
        <begin position="130"/>
        <end position="139"/>
    </location>
</feature>
<evidence type="ECO:0000313" key="7">
    <source>
        <dbReference type="Proteomes" id="UP000320333"/>
    </source>
</evidence>
<evidence type="ECO:0000259" key="5">
    <source>
        <dbReference type="PROSITE" id="PS50181"/>
    </source>
</evidence>
<dbReference type="PROSITE" id="PS50294">
    <property type="entry name" value="WD_REPEATS_REGION"/>
    <property type="match status" value="4"/>
</dbReference>
<feature type="compositionally biased region" description="Low complexity" evidence="4">
    <location>
        <begin position="243"/>
        <end position="261"/>
    </location>
</feature>
<dbReference type="SMART" id="SM00256">
    <property type="entry name" value="FBOX"/>
    <property type="match status" value="1"/>
</dbReference>
<feature type="repeat" description="WD" evidence="3">
    <location>
        <begin position="780"/>
        <end position="819"/>
    </location>
</feature>
<dbReference type="InterPro" id="IPR036322">
    <property type="entry name" value="WD40_repeat_dom_sf"/>
</dbReference>
<dbReference type="InterPro" id="IPR001680">
    <property type="entry name" value="WD40_rpt"/>
</dbReference>
<protein>
    <recommendedName>
        <fullName evidence="5">F-box domain-containing protein</fullName>
    </recommendedName>
</protein>
<gene>
    <name evidence="6" type="ORF">CcCBS67573_g02434</name>
</gene>
<keyword evidence="7" id="KW-1185">Reference proteome</keyword>
<evidence type="ECO:0000256" key="1">
    <source>
        <dbReference type="ARBA" id="ARBA00022574"/>
    </source>
</evidence>
<dbReference type="PANTHER" id="PTHR19849:SF1">
    <property type="entry name" value="F-BOX_WD REPEAT-CONTAINING PROTEIN 7"/>
    <property type="match status" value="1"/>
</dbReference>
<dbReference type="InterPro" id="IPR015943">
    <property type="entry name" value="WD40/YVTN_repeat-like_dom_sf"/>
</dbReference>
<keyword evidence="2" id="KW-0677">Repeat</keyword>
<dbReference type="PROSITE" id="PS50181">
    <property type="entry name" value="FBOX"/>
    <property type="match status" value="1"/>
</dbReference>
<dbReference type="EMBL" id="QEAP01000051">
    <property type="protein sequence ID" value="TPX76292.1"/>
    <property type="molecule type" value="Genomic_DNA"/>
</dbReference>
<dbReference type="Pfam" id="PF12937">
    <property type="entry name" value="F-box-like"/>
    <property type="match status" value="1"/>
</dbReference>
<name>A0A507FJ93_9FUNG</name>
<dbReference type="CDD" id="cd00200">
    <property type="entry name" value="WD40"/>
    <property type="match status" value="1"/>
</dbReference>
<dbReference type="InterPro" id="IPR036047">
    <property type="entry name" value="F-box-like_dom_sf"/>
</dbReference>
<dbReference type="OrthoDB" id="190105at2759"/>
<dbReference type="InterPro" id="IPR019775">
    <property type="entry name" value="WD40_repeat_CS"/>
</dbReference>
<evidence type="ECO:0000256" key="3">
    <source>
        <dbReference type="PROSITE-ProRule" id="PRU00221"/>
    </source>
</evidence>
<dbReference type="GO" id="GO:0010992">
    <property type="term" value="P:ubiquitin recycling"/>
    <property type="evidence" value="ECO:0007669"/>
    <property type="project" value="TreeGrafter"/>
</dbReference>
<feature type="repeat" description="WD" evidence="3">
    <location>
        <begin position="1031"/>
        <end position="1071"/>
    </location>
</feature>
<dbReference type="PANTHER" id="PTHR19849">
    <property type="entry name" value="PHOSPHOLIPASE A-2-ACTIVATING PROTEIN"/>
    <property type="match status" value="1"/>
</dbReference>
<feature type="repeat" description="WD" evidence="3">
    <location>
        <begin position="909"/>
        <end position="948"/>
    </location>
</feature>
<feature type="compositionally biased region" description="Basic residues" evidence="4">
    <location>
        <begin position="548"/>
        <end position="560"/>
    </location>
</feature>
<comment type="caution">
    <text evidence="6">The sequence shown here is derived from an EMBL/GenBank/DDBJ whole genome shotgun (WGS) entry which is preliminary data.</text>
</comment>
<dbReference type="Proteomes" id="UP000320333">
    <property type="component" value="Unassembled WGS sequence"/>
</dbReference>
<dbReference type="Pfam" id="PF00400">
    <property type="entry name" value="WD40"/>
    <property type="match status" value="7"/>
</dbReference>
<evidence type="ECO:0000256" key="2">
    <source>
        <dbReference type="ARBA" id="ARBA00022737"/>
    </source>
</evidence>
<dbReference type="Gene3D" id="2.130.10.10">
    <property type="entry name" value="YVTN repeat-like/Quinoprotein amine dehydrogenase"/>
    <property type="match status" value="1"/>
</dbReference>
<dbReference type="SUPFAM" id="SSF81383">
    <property type="entry name" value="F-box domain"/>
    <property type="match status" value="1"/>
</dbReference>
<feature type="region of interest" description="Disordered" evidence="4">
    <location>
        <begin position="1313"/>
        <end position="1375"/>
    </location>
</feature>
<keyword evidence="1 3" id="KW-0853">WD repeat</keyword>
<dbReference type="GO" id="GO:0005737">
    <property type="term" value="C:cytoplasm"/>
    <property type="evidence" value="ECO:0007669"/>
    <property type="project" value="TreeGrafter"/>
</dbReference>
<evidence type="ECO:0000256" key="4">
    <source>
        <dbReference type="SAM" id="MobiDB-lite"/>
    </source>
</evidence>
<dbReference type="Gene3D" id="1.20.1280.50">
    <property type="match status" value="1"/>
</dbReference>
<dbReference type="GO" id="GO:0043161">
    <property type="term" value="P:proteasome-mediated ubiquitin-dependent protein catabolic process"/>
    <property type="evidence" value="ECO:0007669"/>
    <property type="project" value="TreeGrafter"/>
</dbReference>
<dbReference type="InterPro" id="IPR020472">
    <property type="entry name" value="WD40_PAC1"/>
</dbReference>
<feature type="compositionally biased region" description="Basic and acidic residues" evidence="4">
    <location>
        <begin position="1356"/>
        <end position="1375"/>
    </location>
</feature>
<sequence length="1375" mass="148670">MEGSDIAERDLASIPTRAASFALAPHSITTTVVTTTTTQITEFPPLVLDPNPPIRSNLDVALYPLANTPTPPALKKFCFDLNGVPTRFAELDSFETDFVKFNEPVANSTTENIVVSSLTSPATAHKHLQQHTLSSTSAFPGSADRTKMSRKRDRGAAFFQNNLQQFQNQNFNESVDMSYQKPNQDGPANAAVIAAATVNPTDSPIASVLNQTISTSSDDLTNLPSPTMSPTASSPPPQTFVHPVGNRSNGPPSPSGHSSIEPSRALIQSPRARTAKIQNNAGPSRDHVEMPSMLTDIPAIISTFDNLPNPMQSYLLLHLLRRCPSKTLQFVSSLILPHLKSDFLGDLPTELSYQILKHLDLRTLSRIGCVCKRWNAILEGEGAGIAVWKQRLVSEGQFDEAEVKGVIEKWVLWRRRTILNGRKEKGKSVDGSRDAVGFNSKDVVMKEGFSGGSIARAKGRESGSVAAGLPPLPVPAHASASSAFANPPIGWKTSADSLNSTNTAFSVNRGSASLPQDVGLGFQAGSLGAVGDNGGSEESRFDGTDRGHHLHRSVHHHGHSHHMEDDEGDESIVYSDSEDYYDSDTDRYMDRDYEYEEDEEEDEFEDDVDASQSGVAAGAEFDEFFNHAGGTSPDKLKRETAEWMKTLDELSSGYTAATSSNASMAGHSRGTFGGHRRRFGRRMRISRVRARLRQYIEQLSKSELSRRALLVPNLYKGIYRRHYILRRNWGRGLHKTIAFPGHGTNVVTCLQFDSDKIVSGSDDQTIHIYDTNTGRLRRKLSGHDGGVWALQYWGDSLVSGSTDRTVRVWDMDTGMCTHLFEGHTSTVRCLIIIPPSPAGSEVAGETVMEPTEPLIVTGSRDASLRVWRLPNPKTDRPHVPNTAAGVIRTHPGNNTYDNSGNNPYFLHTLTGHTNSVRAIAGHGRILVSGSYDCTVRVWDLISGESIHCFRGHREKVYSVGYSHELSRAVSGSLDATVKVWCTKTGVLLHSLEGHTSLVGLLELSPEYLVSAAADHSLRIWEPTRGTCLAHLHGHTAAITCLHHDPKLNRIVSGSDGGVKLWELSSAAAGSTHSTSTAGTGPGFEFRQGPNGPEPVYGRFTRDLVSNIQGVWRVRMDERRLVCAISREGGSTWFEVLDFGENVAHGTRVEGPGDGGPEWMDGDDDEDDEDGGDDGHHHDHDHHHHHHHHHPHDTEVHTAGSFGSLPGAGHVGNVGGSGSGGNVGGGVEAAHGITHSETGAGGSSSRRSIAALLHPPVGFSNFTANMEPPRMHLGSQQSDFIPLPNFMASVHEIGPRAAALSGLRASLRRRGSDSVLITRSGGGGGGPSLNMWAGNGESSGSSLQPSARPVQEPEGDWMGHGDGSSRHDTRDDAPDV</sequence>
<feature type="region of interest" description="Disordered" evidence="4">
    <location>
        <begin position="1069"/>
        <end position="1094"/>
    </location>
</feature>
<feature type="region of interest" description="Disordered" evidence="4">
    <location>
        <begin position="1144"/>
        <end position="1244"/>
    </location>
</feature>
<feature type="compositionally biased region" description="Basic and acidic residues" evidence="4">
    <location>
        <begin position="537"/>
        <end position="547"/>
    </location>
</feature>